<evidence type="ECO:0000313" key="2">
    <source>
        <dbReference type="Proteomes" id="UP000023268"/>
    </source>
</evidence>
<dbReference type="EMBL" id="JEMG01000001">
    <property type="protein sequence ID" value="EYC49657.1"/>
    <property type="molecule type" value="Genomic_DNA"/>
</dbReference>
<proteinExistence type="predicted"/>
<dbReference type="Gene3D" id="1.10.10.10">
    <property type="entry name" value="Winged helix-like DNA-binding domain superfamily/Winged helix DNA-binding domain"/>
    <property type="match status" value="1"/>
</dbReference>
<dbReference type="InterPro" id="IPR036388">
    <property type="entry name" value="WH-like_DNA-bd_sf"/>
</dbReference>
<dbReference type="eggNOG" id="COG0745">
    <property type="taxonomic scope" value="Bacteria"/>
</dbReference>
<evidence type="ECO:0000313" key="1">
    <source>
        <dbReference type="EMBL" id="EYC49657.1"/>
    </source>
</evidence>
<reference evidence="1 2" key="1">
    <citation type="submission" date="2014-02" db="EMBL/GenBank/DDBJ databases">
        <title>Draft Genome of Hylemonella gracilis isolated from the Niagara River.</title>
        <authorList>
            <person name="Pawlowski D.R."/>
            <person name="Koudelka G.B."/>
        </authorList>
    </citation>
    <scope>NUCLEOTIDE SEQUENCE [LARGE SCALE GENOMIC DNA]</scope>
    <source>
        <strain evidence="1 2">Niagara R</strain>
    </source>
</reference>
<name>A0A016XDL6_9BURK</name>
<evidence type="ECO:0008006" key="3">
    <source>
        <dbReference type="Google" id="ProtNLM"/>
    </source>
</evidence>
<dbReference type="Proteomes" id="UP000023268">
    <property type="component" value="Unassembled WGS sequence"/>
</dbReference>
<dbReference type="SUPFAM" id="SSF48452">
    <property type="entry name" value="TPR-like"/>
    <property type="match status" value="1"/>
</dbReference>
<accession>A0A016XDL6</accession>
<sequence>MDSLLAAAARAYARGDVIETLKHVSLRDDPPALALRGVALAQLGEYTRARELLRQAARGFGAREAVSRARCVVAEAEVALALRDLGASQRGLTTAIGVLDTHGDPSNAQHARLIVARRSLLLGRLDEAANLLATINPAKATPVVAAVIELLSAEVALRSLHTPTARAALDRAHTWAQRAGVPALLAEVREVAAALEQTAALRVDAGGRETALTLDGVADLLVKPGTLLVDGLHRVLRAGQHSVGLARRPVLFALARALALAWPGEAERGALIANVFRTRRPDESHRARLRVEMGRLRALIAEFASVEATAGGYALRPHADRTPVLLAPPIAGEQGALRALLSDGLPWSTSALALATDASQRTVQRALAELVTQGQARAVGQGRARRWLAPPLAEFTTILLLPTSLPRA</sequence>
<dbReference type="OrthoDB" id="9812210at2"/>
<dbReference type="AlphaFoldDB" id="A0A016XDL6"/>
<protein>
    <recommendedName>
        <fullName evidence="3">Helix-turn-helix domain-containing protein</fullName>
    </recommendedName>
</protein>
<organism evidence="1 2">
    <name type="scientific">Hylemonella gracilis str. Niagara R</name>
    <dbReference type="NCBI Taxonomy" id="1458275"/>
    <lineage>
        <taxon>Bacteria</taxon>
        <taxon>Pseudomonadati</taxon>
        <taxon>Pseudomonadota</taxon>
        <taxon>Betaproteobacteria</taxon>
        <taxon>Burkholderiales</taxon>
        <taxon>Comamonadaceae</taxon>
        <taxon>Hylemonella</taxon>
    </lineage>
</organism>
<dbReference type="InterPro" id="IPR011990">
    <property type="entry name" value="TPR-like_helical_dom_sf"/>
</dbReference>
<dbReference type="RefSeq" id="WP_035603497.1">
    <property type="nucleotide sequence ID" value="NZ_JEMG01000001.1"/>
</dbReference>
<gene>
    <name evidence="1" type="ORF">AZ34_00275</name>
</gene>
<dbReference type="STRING" id="1458275.AZ34_00275"/>
<comment type="caution">
    <text evidence="1">The sequence shown here is derived from an EMBL/GenBank/DDBJ whole genome shotgun (WGS) entry which is preliminary data.</text>
</comment>